<dbReference type="OrthoDB" id="2747330at2759"/>
<keyword evidence="3 6" id="KW-0064">Aspartyl protease</keyword>
<dbReference type="PANTHER" id="PTHR47966">
    <property type="entry name" value="BETA-SITE APP-CLEAVING ENZYME, ISOFORM A-RELATED"/>
    <property type="match status" value="1"/>
</dbReference>
<dbReference type="GO" id="GO:0006508">
    <property type="term" value="P:proteolysis"/>
    <property type="evidence" value="ECO:0007669"/>
    <property type="project" value="UniProtKB-KW"/>
</dbReference>
<feature type="active site" evidence="5">
    <location>
        <position position="308"/>
    </location>
</feature>
<dbReference type="STRING" id="1141098.A0A1Y2DZ13"/>
<protein>
    <submittedName>
        <fullName evidence="9">Aspartic peptidase domain-containing protein</fullName>
    </submittedName>
</protein>
<dbReference type="RefSeq" id="XP_040715760.1">
    <property type="nucleotide sequence ID" value="XM_040856057.1"/>
</dbReference>
<evidence type="ECO:0000313" key="10">
    <source>
        <dbReference type="Proteomes" id="UP000193689"/>
    </source>
</evidence>
<comment type="similarity">
    <text evidence="1 6">Belongs to the peptidase A1 family.</text>
</comment>
<evidence type="ECO:0000256" key="7">
    <source>
        <dbReference type="SAM" id="SignalP"/>
    </source>
</evidence>
<evidence type="ECO:0000256" key="5">
    <source>
        <dbReference type="PIRSR" id="PIRSR601461-1"/>
    </source>
</evidence>
<evidence type="ECO:0000259" key="8">
    <source>
        <dbReference type="PROSITE" id="PS51767"/>
    </source>
</evidence>
<evidence type="ECO:0000256" key="2">
    <source>
        <dbReference type="ARBA" id="ARBA00022670"/>
    </source>
</evidence>
<dbReference type="PANTHER" id="PTHR47966:SF2">
    <property type="entry name" value="ASPERGILLOPEPSIN-1-RELATED"/>
    <property type="match status" value="1"/>
</dbReference>
<reference evidence="9 10" key="1">
    <citation type="submission" date="2016-07" db="EMBL/GenBank/DDBJ databases">
        <title>Pervasive Adenine N6-methylation of Active Genes in Fungi.</title>
        <authorList>
            <consortium name="DOE Joint Genome Institute"/>
            <person name="Mondo S.J."/>
            <person name="Dannebaum R.O."/>
            <person name="Kuo R.C."/>
            <person name="Labutti K."/>
            <person name="Haridas S."/>
            <person name="Kuo A."/>
            <person name="Salamov A."/>
            <person name="Ahrendt S.R."/>
            <person name="Lipzen A."/>
            <person name="Sullivan W."/>
            <person name="Andreopoulos W.B."/>
            <person name="Clum A."/>
            <person name="Lindquist E."/>
            <person name="Daum C."/>
            <person name="Ramamoorthy G.K."/>
            <person name="Gryganskyi A."/>
            <person name="Culley D."/>
            <person name="Magnuson J.K."/>
            <person name="James T.Y."/>
            <person name="O'Malley M.A."/>
            <person name="Stajich J.E."/>
            <person name="Spatafora J.W."/>
            <person name="Visel A."/>
            <person name="Grigoriev I.V."/>
        </authorList>
    </citation>
    <scope>NUCLEOTIDE SEQUENCE [LARGE SCALE GENOMIC DNA]</scope>
    <source>
        <strain evidence="9 10">CBS 129021</strain>
    </source>
</reference>
<dbReference type="InParanoid" id="A0A1Y2DZ13"/>
<dbReference type="PRINTS" id="PR00792">
    <property type="entry name" value="PEPSIN"/>
</dbReference>
<dbReference type="CDD" id="cd06097">
    <property type="entry name" value="Aspergillopepsin_like"/>
    <property type="match status" value="1"/>
</dbReference>
<accession>A0A1Y2DZ13</accession>
<keyword evidence="2 6" id="KW-0645">Protease</keyword>
<keyword evidence="10" id="KW-1185">Reference proteome</keyword>
<evidence type="ECO:0000256" key="3">
    <source>
        <dbReference type="ARBA" id="ARBA00022750"/>
    </source>
</evidence>
<name>A0A1Y2DZ13_9PEZI</name>
<dbReference type="Proteomes" id="UP000193689">
    <property type="component" value="Unassembled WGS sequence"/>
</dbReference>
<dbReference type="EMBL" id="MCFJ01000007">
    <property type="protein sequence ID" value="ORY64346.1"/>
    <property type="molecule type" value="Genomic_DNA"/>
</dbReference>
<organism evidence="9 10">
    <name type="scientific">Pseudomassariella vexata</name>
    <dbReference type="NCBI Taxonomy" id="1141098"/>
    <lineage>
        <taxon>Eukaryota</taxon>
        <taxon>Fungi</taxon>
        <taxon>Dikarya</taxon>
        <taxon>Ascomycota</taxon>
        <taxon>Pezizomycotina</taxon>
        <taxon>Sordariomycetes</taxon>
        <taxon>Xylariomycetidae</taxon>
        <taxon>Amphisphaeriales</taxon>
        <taxon>Pseudomassariaceae</taxon>
        <taxon>Pseudomassariella</taxon>
    </lineage>
</organism>
<feature type="active site" evidence="5">
    <location>
        <position position="121"/>
    </location>
</feature>
<dbReference type="InterPro" id="IPR001969">
    <property type="entry name" value="Aspartic_peptidase_AS"/>
</dbReference>
<evidence type="ECO:0000313" key="9">
    <source>
        <dbReference type="EMBL" id="ORY64346.1"/>
    </source>
</evidence>
<dbReference type="InterPro" id="IPR034163">
    <property type="entry name" value="Aspergillopepsin-like_cat_dom"/>
</dbReference>
<feature type="domain" description="Peptidase A1" evidence="8">
    <location>
        <begin position="103"/>
        <end position="421"/>
    </location>
</feature>
<keyword evidence="4 6" id="KW-0378">Hydrolase</keyword>
<feature type="signal peptide" evidence="7">
    <location>
        <begin position="1"/>
        <end position="22"/>
    </location>
</feature>
<dbReference type="GeneID" id="63772269"/>
<dbReference type="InterPro" id="IPR033121">
    <property type="entry name" value="PEPTIDASE_A1"/>
</dbReference>
<dbReference type="PROSITE" id="PS51767">
    <property type="entry name" value="PEPTIDASE_A1"/>
    <property type="match status" value="1"/>
</dbReference>
<dbReference type="SUPFAM" id="SSF50630">
    <property type="entry name" value="Acid proteases"/>
    <property type="match status" value="1"/>
</dbReference>
<dbReference type="GO" id="GO:0004190">
    <property type="term" value="F:aspartic-type endopeptidase activity"/>
    <property type="evidence" value="ECO:0007669"/>
    <property type="project" value="UniProtKB-KW"/>
</dbReference>
<feature type="chain" id="PRO_5012982848" evidence="7">
    <location>
        <begin position="23"/>
        <end position="446"/>
    </location>
</feature>
<dbReference type="InterPro" id="IPR021109">
    <property type="entry name" value="Peptidase_aspartic_dom_sf"/>
</dbReference>
<sequence length="446" mass="48963">MAGIASLCLVTFWLALFGLVASIPVADSSGPILNRGQDVFSIPLEHKIPETRQHPSLEYYKTLSKYKIPIPDRLAKVVSKHLNLTNSPEGSIPAIPIVGDLEWLAPASIGTPPQQLYLDFDTGSADTWVFSTDTLKSMVRGQTLYDPTKSNTAILVPNCTWSIIYGDFSSCEGVVYKDTFSLGAVSIPNMTIESAESVSSSFVRRKEMSGLVGLAWSTLIETDPPQPGFLDFLPGALRHPLFTTDLRHNSSKGSWNFGYIDDELHGSDIEYIDIDNSDGFWSVKMNGFAVGGSPFRYEFNSPPTVILDTGTTLFYAPDHAVDQYFQSVAGANFSYEEFGYTVPCNSTPPDFTWELGDASGNIITGTIPGAYMIYAMLDEGQCYAGLQSLGGFSSLQGIFGDVFLKSGFQVWDVGKKRFGSAPKLLDVDISFDTKMRQYHSRKTVYL</sequence>
<dbReference type="PROSITE" id="PS00141">
    <property type="entry name" value="ASP_PROTEASE"/>
    <property type="match status" value="1"/>
</dbReference>
<dbReference type="Pfam" id="PF00026">
    <property type="entry name" value="Asp"/>
    <property type="match status" value="1"/>
</dbReference>
<dbReference type="Gene3D" id="2.40.70.10">
    <property type="entry name" value="Acid Proteases"/>
    <property type="match status" value="2"/>
</dbReference>
<evidence type="ECO:0000256" key="1">
    <source>
        <dbReference type="ARBA" id="ARBA00007447"/>
    </source>
</evidence>
<gene>
    <name evidence="9" type="ORF">BCR38DRAFT_343722</name>
</gene>
<proteinExistence type="inferred from homology"/>
<evidence type="ECO:0000256" key="4">
    <source>
        <dbReference type="ARBA" id="ARBA00022801"/>
    </source>
</evidence>
<evidence type="ECO:0000256" key="6">
    <source>
        <dbReference type="RuleBase" id="RU000454"/>
    </source>
</evidence>
<dbReference type="AlphaFoldDB" id="A0A1Y2DZ13"/>
<keyword evidence="7" id="KW-0732">Signal</keyword>
<comment type="caution">
    <text evidence="9">The sequence shown here is derived from an EMBL/GenBank/DDBJ whole genome shotgun (WGS) entry which is preliminary data.</text>
</comment>
<dbReference type="InterPro" id="IPR001461">
    <property type="entry name" value="Aspartic_peptidase_A1"/>
</dbReference>